<proteinExistence type="predicted"/>
<organism evidence="4">
    <name type="scientific">Microvirga ossetica</name>
    <dbReference type="NCBI Taxonomy" id="1882682"/>
    <lineage>
        <taxon>Bacteria</taxon>
        <taxon>Pseudomonadati</taxon>
        <taxon>Pseudomonadota</taxon>
        <taxon>Alphaproteobacteria</taxon>
        <taxon>Hyphomicrobiales</taxon>
        <taxon>Methylobacteriaceae</taxon>
        <taxon>Microvirga</taxon>
    </lineage>
</organism>
<feature type="coiled-coil region" evidence="1">
    <location>
        <begin position="243"/>
        <end position="270"/>
    </location>
</feature>
<evidence type="ECO:0000256" key="2">
    <source>
        <dbReference type="SAM" id="MobiDB-lite"/>
    </source>
</evidence>
<evidence type="ECO:0000256" key="3">
    <source>
        <dbReference type="SAM" id="Phobius"/>
    </source>
</evidence>
<evidence type="ECO:0000256" key="1">
    <source>
        <dbReference type="SAM" id="Coils"/>
    </source>
</evidence>
<feature type="compositionally biased region" description="Low complexity" evidence="2">
    <location>
        <begin position="342"/>
        <end position="355"/>
    </location>
</feature>
<sequence length="355" mass="35918">MTDTHHPDTPRNRGDTDAPHMSPVTPAEDARTIMLNKIAWGAVLAGVVVMLVTQLILNLLGIGIGAATLDPAAGAGENPSASSFSIGAGIWFVLAGVLASLAGGYAAGRLAGKPKESTASWHGLTAWALATLVIFYLLTTTVGGLVGGAYRTVTSALGNVTQAVGSTAQTAAQVAAPNLAGAANPFSGIEQQIRGATGGNDPAALRDAAVASVRAALTGNEQQAADARNRAADALARAQNIPVDQARTQVQQYEQQYRQSVDQARQQATEAADAAASAVSTGALLAALGLILGAVAAWFGGRMGTVEPTITARLGLSRSAATEPVVPSGTTSTVVETERTPRATTSKTTGSTRST</sequence>
<feature type="transmembrane region" description="Helical" evidence="3">
    <location>
        <begin position="38"/>
        <end position="64"/>
    </location>
</feature>
<feature type="transmembrane region" description="Helical" evidence="3">
    <location>
        <begin position="84"/>
        <end position="107"/>
    </location>
</feature>
<keyword evidence="1" id="KW-0175">Coiled coil</keyword>
<feature type="transmembrane region" description="Helical" evidence="3">
    <location>
        <begin position="274"/>
        <end position="299"/>
    </location>
</feature>
<feature type="transmembrane region" description="Helical" evidence="3">
    <location>
        <begin position="119"/>
        <end position="138"/>
    </location>
</feature>
<keyword evidence="3" id="KW-0472">Membrane</keyword>
<keyword evidence="4" id="KW-0614">Plasmid</keyword>
<protein>
    <submittedName>
        <fullName evidence="4">PhnA-like protein</fullName>
    </submittedName>
</protein>
<feature type="region of interest" description="Disordered" evidence="2">
    <location>
        <begin position="1"/>
        <end position="25"/>
    </location>
</feature>
<evidence type="ECO:0000313" key="4">
    <source>
        <dbReference type="EMBL" id="ANY84200.1"/>
    </source>
</evidence>
<accession>A0A1B2EW72</accession>
<feature type="compositionally biased region" description="Basic and acidic residues" evidence="2">
    <location>
        <begin position="1"/>
        <end position="18"/>
    </location>
</feature>
<reference evidence="4" key="1">
    <citation type="submission" date="2016-07" db="EMBL/GenBank/DDBJ databases">
        <title>Microvirga ossetica sp. nov. a new species of rhizobia isolated from root nodules of the legume species Vicia alpestris Steven originated from North Ossetia region in the Caucasus.</title>
        <authorList>
            <person name="Safronova V.I."/>
            <person name="Kuznetsova I.G."/>
            <person name="Sazanova A.L."/>
            <person name="Belimov A."/>
            <person name="Andronov E."/>
            <person name="Osledkin Y.S."/>
            <person name="Onishchuk O.P."/>
            <person name="Kurchak O.N."/>
            <person name="Shaposhnikov A.I."/>
            <person name="Willems A."/>
            <person name="Tikhonovich I.A."/>
        </authorList>
    </citation>
    <scope>NUCLEOTIDE SEQUENCE [LARGE SCALE GENOMIC DNA]</scope>
    <source>
        <strain evidence="4">V5/3M</strain>
        <plasmid evidence="4">unnamed2</plasmid>
    </source>
</reference>
<feature type="region of interest" description="Disordered" evidence="2">
    <location>
        <begin position="320"/>
        <end position="355"/>
    </location>
</feature>
<keyword evidence="3" id="KW-1133">Transmembrane helix</keyword>
<dbReference type="KEGG" id="moc:BB934_38840"/>
<keyword evidence="3" id="KW-0812">Transmembrane</keyword>
<name>A0A1B2EW72_9HYPH</name>
<dbReference type="EMBL" id="CP016619">
    <property type="protein sequence ID" value="ANY84200.1"/>
    <property type="molecule type" value="Genomic_DNA"/>
</dbReference>
<feature type="compositionally biased region" description="Low complexity" evidence="2">
    <location>
        <begin position="322"/>
        <end position="335"/>
    </location>
</feature>
<gene>
    <name evidence="4" type="ORF">BB934_38840</name>
</gene>
<dbReference type="AlphaFoldDB" id="A0A1B2EW72"/>
<dbReference type="RefSeq" id="WP_418294831.1">
    <property type="nucleotide sequence ID" value="NZ_CP016619.1"/>
</dbReference>
<geneLocation type="plasmid" evidence="4">
    <name>unnamed2</name>
</geneLocation>